<keyword evidence="4" id="KW-0663">Pyridoxal phosphate</keyword>
<dbReference type="SUPFAM" id="SSF52540">
    <property type="entry name" value="P-loop containing nucleoside triphosphate hydrolases"/>
    <property type="match status" value="1"/>
</dbReference>
<dbReference type="InterPro" id="IPR015421">
    <property type="entry name" value="PyrdxlP-dep_Trfase_major"/>
</dbReference>
<dbReference type="AlphaFoldDB" id="A0A4S9CVA7"/>
<dbReference type="GO" id="GO:0009102">
    <property type="term" value="P:biotin biosynthetic process"/>
    <property type="evidence" value="ECO:0007669"/>
    <property type="project" value="UniProtKB-UniPathway"/>
</dbReference>
<dbReference type="NCBIfam" id="TIGR00347">
    <property type="entry name" value="bioD"/>
    <property type="match status" value="1"/>
</dbReference>
<dbReference type="InterPro" id="IPR004472">
    <property type="entry name" value="DTB_synth_BioD"/>
</dbReference>
<protein>
    <submittedName>
        <fullName evidence="5">PLP-dependent transferase</fullName>
    </submittedName>
</protein>
<comment type="subcellular location">
    <subcellularLocation>
        <location evidence="1">Mitochondrion</location>
    </subcellularLocation>
</comment>
<dbReference type="GO" id="GO:0004141">
    <property type="term" value="F:dethiobiotin synthase activity"/>
    <property type="evidence" value="ECO:0007669"/>
    <property type="project" value="InterPro"/>
</dbReference>
<dbReference type="GO" id="GO:0000287">
    <property type="term" value="F:magnesium ion binding"/>
    <property type="evidence" value="ECO:0007669"/>
    <property type="project" value="InterPro"/>
</dbReference>
<dbReference type="Gene3D" id="3.40.640.10">
    <property type="entry name" value="Type I PLP-dependent aspartate aminotransferase-like (Major domain)"/>
    <property type="match status" value="1"/>
</dbReference>
<dbReference type="GO" id="GO:0004015">
    <property type="term" value="F:adenosylmethionine-8-amino-7-oxononanoate transaminase activity"/>
    <property type="evidence" value="ECO:0007669"/>
    <property type="project" value="TreeGrafter"/>
</dbReference>
<dbReference type="GO" id="GO:0005739">
    <property type="term" value="C:mitochondrion"/>
    <property type="evidence" value="ECO:0007669"/>
    <property type="project" value="UniProtKB-SubCell"/>
</dbReference>
<proteinExistence type="inferred from homology"/>
<dbReference type="SUPFAM" id="SSF53383">
    <property type="entry name" value="PLP-dependent transferases"/>
    <property type="match status" value="1"/>
</dbReference>
<dbReference type="PANTHER" id="PTHR42684:SF3">
    <property type="entry name" value="ADENOSYLMETHIONINE-8-AMINO-7-OXONONANOATE AMINOTRANSFERASE"/>
    <property type="match status" value="1"/>
</dbReference>
<evidence type="ECO:0000256" key="2">
    <source>
        <dbReference type="ARBA" id="ARBA00022576"/>
    </source>
</evidence>
<name>A0A4S9CVA7_AURPU</name>
<evidence type="ECO:0000256" key="3">
    <source>
        <dbReference type="ARBA" id="ARBA00022679"/>
    </source>
</evidence>
<dbReference type="Gene3D" id="3.40.50.300">
    <property type="entry name" value="P-loop containing nucleotide triphosphate hydrolases"/>
    <property type="match status" value="1"/>
</dbReference>
<dbReference type="Pfam" id="PF00202">
    <property type="entry name" value="Aminotran_3"/>
    <property type="match status" value="2"/>
</dbReference>
<evidence type="ECO:0000256" key="4">
    <source>
        <dbReference type="ARBA" id="ARBA00022898"/>
    </source>
</evidence>
<dbReference type="Pfam" id="PF13500">
    <property type="entry name" value="AAA_26"/>
    <property type="match status" value="1"/>
</dbReference>
<dbReference type="GO" id="GO:0030170">
    <property type="term" value="F:pyridoxal phosphate binding"/>
    <property type="evidence" value="ECO:0007669"/>
    <property type="project" value="InterPro"/>
</dbReference>
<comment type="caution">
    <text evidence="5">The sequence shown here is derived from an EMBL/GenBank/DDBJ whole genome shotgun (WGS) entry which is preliminary data.</text>
</comment>
<dbReference type="InterPro" id="IPR015422">
    <property type="entry name" value="PyrdxlP-dep_Trfase_small"/>
</dbReference>
<keyword evidence="2" id="KW-0032">Aminotransferase</keyword>
<dbReference type="EMBL" id="QZAS01000014">
    <property type="protein sequence ID" value="THX11511.1"/>
    <property type="molecule type" value="Genomic_DNA"/>
</dbReference>
<dbReference type="PROSITE" id="PS00600">
    <property type="entry name" value="AA_TRANSFER_CLASS_3"/>
    <property type="match status" value="1"/>
</dbReference>
<dbReference type="GO" id="GO:0005524">
    <property type="term" value="F:ATP binding"/>
    <property type="evidence" value="ECO:0007669"/>
    <property type="project" value="InterPro"/>
</dbReference>
<sequence>MRQVGSALWPRLRTVQVYGANTGVGKTVVSTLLCKALRKRLPDYNVHYLKPISTGPLEDQDNRHITRYSKDITSKTLLQFDDPVSPHIAARISKEPIDDQSILTRVYDELLSYATGKDAVAVVETAGGVLSPAPSGNVQADLYRPLRLPTLLVGDHRLGGIGSTISSWESLHVRGYDVNSVLLFEESRYDNHTYLREYFKERGILTLSLPPPPEAKSSQAEDEQSMKRYYDSASHSSSLEQCIDNIIGTHDQRLSSLQSLPKRADSSIWHPFMQHTERSEQNILAIDSAYGDYFQTHNSTGSGSKEGNQLKPAFDGSASWWTQGLGHGNPALALTAAHAAGRYGHVMFAGAAHEPAVSLSETLLQNIGNPRLSKVFFSDNGSTGMEVAVKMALKAASKRYGWSPDDEVLILGLKGSYHGDTIGTMDLSEPSTYNKKVEWYSGRGHWFDFPLVKMQQGKWIIEPAAGMEEEFGPTRSFSSLDEVFALSGRKADADRYEAYIKTSLEALTAEGKKFGALIMEPVILGAGGMLFSDPLFQHILVKVTREQCPELYGNAEATPDSELGWKGVPVVFDEVFTGLYRLGRFSSSSFVDVQPDISVHAKLLTGGLLPLCTTLASESIFEAFLSPEKSDALLHGHSYTAHAVGCDIAKYSLKTMQEMDEGSTWTSFKSSWKQEEGDAKQNLWSMWSQDFVRELSLRSNVESVFALGSVLAISLKDPAGSGYTSTAATGLRDTLLHDSSEENAIHSRVLGNVLYLMASMTTTPETIASIQRKVQAAI</sequence>
<dbReference type="UniPathway" id="UPA00078"/>
<reference evidence="5" key="1">
    <citation type="submission" date="2018-10" db="EMBL/GenBank/DDBJ databases">
        <title>Fifty Aureobasidium pullulans genomes reveal a recombining polyextremotolerant generalist.</title>
        <authorList>
            <person name="Gostincar C."/>
            <person name="Turk M."/>
            <person name="Zajc J."/>
            <person name="Gunde-Cimerman N."/>
        </authorList>
    </citation>
    <scope>NUCLEOTIDE SEQUENCE [LARGE SCALE GENOMIC DNA]</scope>
    <source>
        <strain evidence="5">EXF-10085</strain>
    </source>
</reference>
<dbReference type="InterPro" id="IPR027417">
    <property type="entry name" value="P-loop_NTPase"/>
</dbReference>
<dbReference type="InterPro" id="IPR015424">
    <property type="entry name" value="PyrdxlP-dep_Trfase"/>
</dbReference>
<dbReference type="InterPro" id="IPR005814">
    <property type="entry name" value="Aminotrans_3"/>
</dbReference>
<dbReference type="HAMAP" id="MF_00336">
    <property type="entry name" value="BioD"/>
    <property type="match status" value="1"/>
</dbReference>
<gene>
    <name evidence="5" type="ORF">D6D13_04701</name>
</gene>
<dbReference type="InterPro" id="IPR049704">
    <property type="entry name" value="Aminotrans_3_PPA_site"/>
</dbReference>
<evidence type="ECO:0000256" key="1">
    <source>
        <dbReference type="ARBA" id="ARBA00004173"/>
    </source>
</evidence>
<dbReference type="FunFam" id="3.90.1150.10:FF:000080">
    <property type="entry name" value="Bifunctional dethiobiotin synthetase/adenosylmethionine-8-amino-7-oxononanoate aminotransferase"/>
    <property type="match status" value="1"/>
</dbReference>
<evidence type="ECO:0000313" key="5">
    <source>
        <dbReference type="EMBL" id="THX11511.1"/>
    </source>
</evidence>
<dbReference type="PANTHER" id="PTHR42684">
    <property type="entry name" value="ADENOSYLMETHIONINE-8-AMINO-7-OXONONANOATE AMINOTRANSFERASE"/>
    <property type="match status" value="1"/>
</dbReference>
<keyword evidence="3 5" id="KW-0808">Transferase</keyword>
<organism evidence="5">
    <name type="scientific">Aureobasidium pullulans</name>
    <name type="common">Black yeast</name>
    <name type="synonym">Pullularia pullulans</name>
    <dbReference type="NCBI Taxonomy" id="5580"/>
    <lineage>
        <taxon>Eukaryota</taxon>
        <taxon>Fungi</taxon>
        <taxon>Dikarya</taxon>
        <taxon>Ascomycota</taxon>
        <taxon>Pezizomycotina</taxon>
        <taxon>Dothideomycetes</taxon>
        <taxon>Dothideomycetidae</taxon>
        <taxon>Dothideales</taxon>
        <taxon>Saccotheciaceae</taxon>
        <taxon>Aureobasidium</taxon>
    </lineage>
</organism>
<dbReference type="Gene3D" id="3.90.1150.10">
    <property type="entry name" value="Aspartate Aminotransferase, domain 1"/>
    <property type="match status" value="1"/>
</dbReference>
<accession>A0A4S9CVA7</accession>
<dbReference type="CDD" id="cd03109">
    <property type="entry name" value="DTBS"/>
    <property type="match status" value="1"/>
</dbReference>